<dbReference type="RefSeq" id="WP_130108021.1">
    <property type="nucleotide sequence ID" value="NZ_CP025781.1"/>
</dbReference>
<dbReference type="Gene3D" id="1.10.287.950">
    <property type="entry name" value="Methyl-accepting chemotaxis protein"/>
    <property type="match status" value="1"/>
</dbReference>
<dbReference type="SMART" id="SM00283">
    <property type="entry name" value="MA"/>
    <property type="match status" value="1"/>
</dbReference>
<comment type="similarity">
    <text evidence="6">Belongs to the methyl-accepting chemotaxis (MCP) protein family.</text>
</comment>
<sequence>MNISQRLIALIVVALLSLLSVMMLGVSKLNDQAVRLKYISEHSMQSALLANKIANDLNQNRIVLFVHILSSKDQEKEAIAKFVSSSRDLLVKNINAYGQFVEGEADAVLYRQLQAAYSDYDRLFMGAMKLSDERDFARAFELANETGFTKFTAVIQPVNGLVKFNEDHAKELIVDAETANSKSILLFLFIFGFGVALVSFIGFLIYRAIRNPLLDTLSSLSHIEENLDFTHRIPVQSNDEIGQLVKAVNHILDAVQKSFINIEQSLKQMSGAAVEMSLNTRQLSQISAVSSESAAHMAATVEEVTVSINHVAERARDTKTHTQNSGQLASDGEHVINATVTEIDSIAGTVREASTEMSDLQLKSNQIRIVVNEIKEIADQTNLLALNAAIEAARAGELGRGFAVVADEVRKLAERTGKSTQEIANTVSSIQEGSDRAVARMRQVVLQVEEGVNHARGAGKAIANIRAASDVVVSYVVDISEALLEQGSASTVMAQQVEKIAHMSEQTSDAAVQSAVSAAQLQKLIESVQTAISSYRLA</sequence>
<dbReference type="PRINTS" id="PR00260">
    <property type="entry name" value="CHEMTRNSDUCR"/>
</dbReference>
<keyword evidence="2 8" id="KW-0812">Transmembrane</keyword>
<evidence type="ECO:0000256" key="7">
    <source>
        <dbReference type="PROSITE-ProRule" id="PRU00284"/>
    </source>
</evidence>
<proteinExistence type="inferred from homology"/>
<dbReference type="InterPro" id="IPR004089">
    <property type="entry name" value="MCPsignal_dom"/>
</dbReference>
<feature type="transmembrane region" description="Helical" evidence="8">
    <location>
        <begin position="184"/>
        <end position="206"/>
    </location>
</feature>
<keyword evidence="4 8" id="KW-0472">Membrane</keyword>
<evidence type="ECO:0000259" key="10">
    <source>
        <dbReference type="PROSITE" id="PS50885"/>
    </source>
</evidence>
<gene>
    <name evidence="11" type="ORF">C1H71_19625</name>
</gene>
<keyword evidence="5 7" id="KW-0807">Transducer</keyword>
<dbReference type="Pfam" id="PF12729">
    <property type="entry name" value="4HB_MCP_1"/>
    <property type="match status" value="1"/>
</dbReference>
<evidence type="ECO:0008006" key="13">
    <source>
        <dbReference type="Google" id="ProtNLM"/>
    </source>
</evidence>
<dbReference type="Pfam" id="PF00672">
    <property type="entry name" value="HAMP"/>
    <property type="match status" value="1"/>
</dbReference>
<dbReference type="KEGG" id="ifl:C1H71_19625"/>
<feature type="domain" description="Methyl-accepting transducer" evidence="9">
    <location>
        <begin position="265"/>
        <end position="501"/>
    </location>
</feature>
<dbReference type="CDD" id="cd11386">
    <property type="entry name" value="MCP_signal"/>
    <property type="match status" value="1"/>
</dbReference>
<name>A0A7G3GFH2_9NEIS</name>
<protein>
    <recommendedName>
        <fullName evidence="13">Methyl-accepting chemotaxis protein</fullName>
    </recommendedName>
</protein>
<dbReference type="InterPro" id="IPR003660">
    <property type="entry name" value="HAMP_dom"/>
</dbReference>
<keyword evidence="12" id="KW-1185">Reference proteome</keyword>
<dbReference type="CDD" id="cd06225">
    <property type="entry name" value="HAMP"/>
    <property type="match status" value="1"/>
</dbReference>
<evidence type="ECO:0000259" key="9">
    <source>
        <dbReference type="PROSITE" id="PS50111"/>
    </source>
</evidence>
<accession>A0A7G3GFH2</accession>
<organism evidence="11 12">
    <name type="scientific">Iodobacter fluviatilis</name>
    <dbReference type="NCBI Taxonomy" id="537"/>
    <lineage>
        <taxon>Bacteria</taxon>
        <taxon>Pseudomonadati</taxon>
        <taxon>Pseudomonadota</taxon>
        <taxon>Betaproteobacteria</taxon>
        <taxon>Neisseriales</taxon>
        <taxon>Chitinibacteraceae</taxon>
        <taxon>Iodobacter</taxon>
    </lineage>
</organism>
<dbReference type="Proteomes" id="UP000515917">
    <property type="component" value="Chromosome"/>
</dbReference>
<dbReference type="InterPro" id="IPR004090">
    <property type="entry name" value="Chemotax_Me-accpt_rcpt"/>
</dbReference>
<dbReference type="GO" id="GO:0006935">
    <property type="term" value="P:chemotaxis"/>
    <property type="evidence" value="ECO:0007669"/>
    <property type="project" value="InterPro"/>
</dbReference>
<evidence type="ECO:0000313" key="12">
    <source>
        <dbReference type="Proteomes" id="UP000515917"/>
    </source>
</evidence>
<reference evidence="11 12" key="1">
    <citation type="submission" date="2018-01" db="EMBL/GenBank/DDBJ databases">
        <title>Genome sequence of Iodobacter sp. strain PCH194 isolated from Indian Trans-Himalaya.</title>
        <authorList>
            <person name="Kumar V."/>
            <person name="Thakur V."/>
            <person name="Kumar S."/>
            <person name="Singh D."/>
        </authorList>
    </citation>
    <scope>NUCLEOTIDE SEQUENCE [LARGE SCALE GENOMIC DNA]</scope>
    <source>
        <strain evidence="11 12">PCH194</strain>
    </source>
</reference>
<evidence type="ECO:0000256" key="3">
    <source>
        <dbReference type="ARBA" id="ARBA00022989"/>
    </source>
</evidence>
<dbReference type="PROSITE" id="PS50885">
    <property type="entry name" value="HAMP"/>
    <property type="match status" value="1"/>
</dbReference>
<evidence type="ECO:0000256" key="2">
    <source>
        <dbReference type="ARBA" id="ARBA00022692"/>
    </source>
</evidence>
<dbReference type="GO" id="GO:0016020">
    <property type="term" value="C:membrane"/>
    <property type="evidence" value="ECO:0007669"/>
    <property type="project" value="UniProtKB-SubCell"/>
</dbReference>
<dbReference type="AlphaFoldDB" id="A0A7G3GFH2"/>
<evidence type="ECO:0000256" key="6">
    <source>
        <dbReference type="ARBA" id="ARBA00029447"/>
    </source>
</evidence>
<dbReference type="EMBL" id="CP025781">
    <property type="protein sequence ID" value="QBC45515.1"/>
    <property type="molecule type" value="Genomic_DNA"/>
</dbReference>
<evidence type="ECO:0000256" key="5">
    <source>
        <dbReference type="ARBA" id="ARBA00023224"/>
    </source>
</evidence>
<dbReference type="FunFam" id="1.10.287.950:FF:000001">
    <property type="entry name" value="Methyl-accepting chemotaxis sensory transducer"/>
    <property type="match status" value="1"/>
</dbReference>
<dbReference type="Pfam" id="PF00015">
    <property type="entry name" value="MCPsignal"/>
    <property type="match status" value="1"/>
</dbReference>
<dbReference type="PANTHER" id="PTHR32089:SF119">
    <property type="entry name" value="METHYL-ACCEPTING CHEMOTAXIS PROTEIN CTPL"/>
    <property type="match status" value="1"/>
</dbReference>
<keyword evidence="3 8" id="KW-1133">Transmembrane helix</keyword>
<dbReference type="InterPro" id="IPR024478">
    <property type="entry name" value="HlyB_4HB_MCP"/>
</dbReference>
<comment type="subcellular location">
    <subcellularLocation>
        <location evidence="1">Membrane</location>
        <topology evidence="1">Multi-pass membrane protein</topology>
    </subcellularLocation>
</comment>
<dbReference type="GO" id="GO:0007165">
    <property type="term" value="P:signal transduction"/>
    <property type="evidence" value="ECO:0007669"/>
    <property type="project" value="UniProtKB-KW"/>
</dbReference>
<evidence type="ECO:0000313" key="11">
    <source>
        <dbReference type="EMBL" id="QBC45515.1"/>
    </source>
</evidence>
<dbReference type="SMART" id="SM00304">
    <property type="entry name" value="HAMP"/>
    <property type="match status" value="1"/>
</dbReference>
<evidence type="ECO:0000256" key="4">
    <source>
        <dbReference type="ARBA" id="ARBA00023136"/>
    </source>
</evidence>
<evidence type="ECO:0000256" key="1">
    <source>
        <dbReference type="ARBA" id="ARBA00004141"/>
    </source>
</evidence>
<dbReference type="PROSITE" id="PS50111">
    <property type="entry name" value="CHEMOTAXIS_TRANSDUC_2"/>
    <property type="match status" value="1"/>
</dbReference>
<feature type="domain" description="HAMP" evidence="10">
    <location>
        <begin position="207"/>
        <end position="260"/>
    </location>
</feature>
<dbReference type="PANTHER" id="PTHR32089">
    <property type="entry name" value="METHYL-ACCEPTING CHEMOTAXIS PROTEIN MCPB"/>
    <property type="match status" value="1"/>
</dbReference>
<dbReference type="SUPFAM" id="SSF58104">
    <property type="entry name" value="Methyl-accepting chemotaxis protein (MCP) signaling domain"/>
    <property type="match status" value="1"/>
</dbReference>
<evidence type="ECO:0000256" key="8">
    <source>
        <dbReference type="SAM" id="Phobius"/>
    </source>
</evidence>
<dbReference type="GO" id="GO:0004888">
    <property type="term" value="F:transmembrane signaling receptor activity"/>
    <property type="evidence" value="ECO:0007669"/>
    <property type="project" value="InterPro"/>
</dbReference>